<dbReference type="EMBL" id="LAZR01068943">
    <property type="protein sequence ID" value="KKK48683.1"/>
    <property type="molecule type" value="Genomic_DNA"/>
</dbReference>
<evidence type="ECO:0000256" key="1">
    <source>
        <dbReference type="SAM" id="MobiDB-lite"/>
    </source>
</evidence>
<evidence type="ECO:0000313" key="2">
    <source>
        <dbReference type="EMBL" id="KKK48683.1"/>
    </source>
</evidence>
<reference evidence="2" key="1">
    <citation type="journal article" date="2015" name="Nature">
        <title>Complex archaea that bridge the gap between prokaryotes and eukaryotes.</title>
        <authorList>
            <person name="Spang A."/>
            <person name="Saw J.H."/>
            <person name="Jorgensen S.L."/>
            <person name="Zaremba-Niedzwiedzka K."/>
            <person name="Martijn J."/>
            <person name="Lind A.E."/>
            <person name="van Eijk R."/>
            <person name="Schleper C."/>
            <person name="Guy L."/>
            <person name="Ettema T.J."/>
        </authorList>
    </citation>
    <scope>NUCLEOTIDE SEQUENCE</scope>
</reference>
<sequence length="95" mass="10957">MVRDVNPVVRGFPGLPSWLDLPFIKRTAEEYGITKEEARERIRLNTLRELDPRHKGENLGQSENECRAEDCIQVDRESLSTEPKDAPESCMEDGW</sequence>
<accession>A0A0F8VWB7</accession>
<gene>
    <name evidence="2" type="ORF">LCGC14_3142650</name>
</gene>
<proteinExistence type="predicted"/>
<feature type="compositionally biased region" description="Basic and acidic residues" evidence="1">
    <location>
        <begin position="76"/>
        <end position="87"/>
    </location>
</feature>
<dbReference type="AlphaFoldDB" id="A0A0F8VWB7"/>
<comment type="caution">
    <text evidence="2">The sequence shown here is derived from an EMBL/GenBank/DDBJ whole genome shotgun (WGS) entry which is preliminary data.</text>
</comment>
<organism evidence="2">
    <name type="scientific">marine sediment metagenome</name>
    <dbReference type="NCBI Taxonomy" id="412755"/>
    <lineage>
        <taxon>unclassified sequences</taxon>
        <taxon>metagenomes</taxon>
        <taxon>ecological metagenomes</taxon>
    </lineage>
</organism>
<feature type="region of interest" description="Disordered" evidence="1">
    <location>
        <begin position="76"/>
        <end position="95"/>
    </location>
</feature>
<name>A0A0F8VWB7_9ZZZZ</name>
<protein>
    <submittedName>
        <fullName evidence="2">Uncharacterized protein</fullName>
    </submittedName>
</protein>